<accession>A0A9N8WMH2</accession>
<sequence length="206" mass="23053">MSASTLRRRRTKCPDPRILLMLAKQYPNPTLTASNNGFSISCNNGTTFKIPFLLPAQFFATSDRNKNPNIFMVFRKLFLLSLQKNRNALSSEQKYVSILAGQAWDNRDQSARDTIRWYADQLKQYKKRNATPSVTSFPYVVPCIGCGIFNLLNPLASATFAPCLNAMVVSAEPLLQAQGGLNVAEDLSNVDQTESSIDQTFYNEPK</sequence>
<proteinExistence type="predicted"/>
<dbReference type="Proteomes" id="UP000789739">
    <property type="component" value="Unassembled WGS sequence"/>
</dbReference>
<keyword evidence="2" id="KW-1185">Reference proteome</keyword>
<evidence type="ECO:0000313" key="2">
    <source>
        <dbReference type="Proteomes" id="UP000789739"/>
    </source>
</evidence>
<evidence type="ECO:0000313" key="1">
    <source>
        <dbReference type="EMBL" id="CAG8494473.1"/>
    </source>
</evidence>
<protein>
    <submittedName>
        <fullName evidence="1">775_t:CDS:1</fullName>
    </submittedName>
</protein>
<reference evidence="1" key="1">
    <citation type="submission" date="2021-06" db="EMBL/GenBank/DDBJ databases">
        <authorList>
            <person name="Kallberg Y."/>
            <person name="Tangrot J."/>
            <person name="Rosling A."/>
        </authorList>
    </citation>
    <scope>NUCLEOTIDE SEQUENCE</scope>
    <source>
        <strain evidence="1">BR232B</strain>
    </source>
</reference>
<dbReference type="AlphaFoldDB" id="A0A9N8WMH2"/>
<gene>
    <name evidence="1" type="ORF">PBRASI_LOCUS2280</name>
</gene>
<comment type="caution">
    <text evidence="1">The sequence shown here is derived from an EMBL/GenBank/DDBJ whole genome shotgun (WGS) entry which is preliminary data.</text>
</comment>
<name>A0A9N8WMH2_9GLOM</name>
<dbReference type="EMBL" id="CAJVPI010000173">
    <property type="protein sequence ID" value="CAG8494473.1"/>
    <property type="molecule type" value="Genomic_DNA"/>
</dbReference>
<organism evidence="1 2">
    <name type="scientific">Paraglomus brasilianum</name>
    <dbReference type="NCBI Taxonomy" id="144538"/>
    <lineage>
        <taxon>Eukaryota</taxon>
        <taxon>Fungi</taxon>
        <taxon>Fungi incertae sedis</taxon>
        <taxon>Mucoromycota</taxon>
        <taxon>Glomeromycotina</taxon>
        <taxon>Glomeromycetes</taxon>
        <taxon>Paraglomerales</taxon>
        <taxon>Paraglomeraceae</taxon>
        <taxon>Paraglomus</taxon>
    </lineage>
</organism>